<feature type="repeat" description="ANK" evidence="3">
    <location>
        <begin position="501"/>
        <end position="533"/>
    </location>
</feature>
<dbReference type="GO" id="GO:0071356">
    <property type="term" value="P:cellular response to tumor necrosis factor"/>
    <property type="evidence" value="ECO:0007669"/>
    <property type="project" value="TreeGrafter"/>
</dbReference>
<keyword evidence="1" id="KW-0677">Repeat</keyword>
<keyword evidence="2 3" id="KW-0040">ANK repeat</keyword>
<dbReference type="OrthoDB" id="10254947at2759"/>
<feature type="compositionally biased region" description="Polar residues" evidence="4">
    <location>
        <begin position="319"/>
        <end position="329"/>
    </location>
</feature>
<gene>
    <name evidence="5" type="ORF">D910_05220</name>
</gene>
<accession>U4UB80</accession>
<dbReference type="STRING" id="77166.U4UB80"/>
<protein>
    <submittedName>
        <fullName evidence="5">Uncharacterized protein</fullName>
    </submittedName>
</protein>
<dbReference type="PROSITE" id="PS50088">
    <property type="entry name" value="ANK_REPEAT"/>
    <property type="match status" value="2"/>
</dbReference>
<evidence type="ECO:0000256" key="4">
    <source>
        <dbReference type="SAM" id="MobiDB-lite"/>
    </source>
</evidence>
<dbReference type="Pfam" id="PF12796">
    <property type="entry name" value="Ank_2"/>
    <property type="match status" value="2"/>
</dbReference>
<evidence type="ECO:0000256" key="2">
    <source>
        <dbReference type="ARBA" id="ARBA00023043"/>
    </source>
</evidence>
<dbReference type="Proteomes" id="UP000030742">
    <property type="component" value="Unassembled WGS sequence"/>
</dbReference>
<dbReference type="InterPro" id="IPR036770">
    <property type="entry name" value="Ankyrin_rpt-contain_sf"/>
</dbReference>
<dbReference type="PANTHER" id="PTHR46680">
    <property type="entry name" value="NF-KAPPA-B INHIBITOR ALPHA"/>
    <property type="match status" value="1"/>
</dbReference>
<proteinExistence type="predicted"/>
<evidence type="ECO:0000313" key="5">
    <source>
        <dbReference type="EMBL" id="ERL87831.1"/>
    </source>
</evidence>
<dbReference type="PROSITE" id="PS50297">
    <property type="entry name" value="ANK_REP_REGION"/>
    <property type="match status" value="1"/>
</dbReference>
<dbReference type="EMBL" id="KB632003">
    <property type="protein sequence ID" value="ERL87831.1"/>
    <property type="molecule type" value="Genomic_DNA"/>
</dbReference>
<dbReference type="InterPro" id="IPR051070">
    <property type="entry name" value="NF-kappa-B_inhibitor"/>
</dbReference>
<dbReference type="SMART" id="SM00248">
    <property type="entry name" value="ANK"/>
    <property type="match status" value="4"/>
</dbReference>
<dbReference type="InterPro" id="IPR002110">
    <property type="entry name" value="Ankyrin_rpt"/>
</dbReference>
<dbReference type="Gene3D" id="1.25.40.20">
    <property type="entry name" value="Ankyrin repeat-containing domain"/>
    <property type="match status" value="1"/>
</dbReference>
<reference evidence="5 6" key="1">
    <citation type="journal article" date="2013" name="Genome Biol.">
        <title>Draft genome of the mountain pine beetle, Dendroctonus ponderosae Hopkins, a major forest pest.</title>
        <authorList>
            <person name="Keeling C.I."/>
            <person name="Yuen M.M."/>
            <person name="Liao N.Y."/>
            <person name="Docking T.R."/>
            <person name="Chan S.K."/>
            <person name="Taylor G.A."/>
            <person name="Palmquist D.L."/>
            <person name="Jackman S.D."/>
            <person name="Nguyen A."/>
            <person name="Li M."/>
            <person name="Henderson H."/>
            <person name="Janes J.K."/>
            <person name="Zhao Y."/>
            <person name="Pandoh P."/>
            <person name="Moore R."/>
            <person name="Sperling F.A."/>
            <person name="Huber D.P."/>
            <person name="Birol I."/>
            <person name="Jones S.J."/>
            <person name="Bohlmann J."/>
        </authorList>
    </citation>
    <scope>NUCLEOTIDE SEQUENCE</scope>
</reference>
<feature type="repeat" description="ANK" evidence="3">
    <location>
        <begin position="394"/>
        <end position="427"/>
    </location>
</feature>
<feature type="region of interest" description="Disordered" evidence="4">
    <location>
        <begin position="97"/>
        <end position="117"/>
    </location>
</feature>
<dbReference type="AlphaFoldDB" id="U4UB80"/>
<sequence length="632" mass="69632">MEAAMDLQLIQSGADKKMSFYTKGPLRVNAENFNLLGFKNNYPVLEPAIIKVEYVSLIKSQLELGKQAQQLYNWKGRIIKIVPSGQIPKAVKEQTMKLKKQGRPTTAAGAKGRNPAANHVPVEHVNRDNSLNIPCTNQDLGQLIRPAGYQVIRSSTAESSGFPANPPIADPQAPAVPTLNDPSALISCVDSSSAASDSPGRILPAIGSRSTKLLSKKNLAILNKAKMKALNLSMKANMDGESGREVAVQTDQLETKQFCHQQVQTDPSQQFNLVDYMTLNLDNLLDINNRDESPIINDVRLDNGLPMNGPEFDSIPDPISSQAQNSPDGKSTDNKQVLKLKMMFFHDLRECMTYNAAGNLPVHEGVLKNDLVAVKRQCAALKARKCGVNLGNHDGCTPLQLAIVNNVQVEIVFILLESGGDLQDIDGDGNNVLHLAAKFERLGAMQMILNHCCFMSCFDCINSYNFEGLTPLMICCASSWTEGALLLIDREACVNLRDQRSGKTALFHAAEAQNVEIVRALLQNGADPKLKNFFGTSPHDAMYELDDMVDTIKRLIFGITKKRSNGKEGSQSVGLHPHSKMIFPEYTWNIHVMYMHIPGTYMSLLGVRDKMPHFLRMQPGKTRETGLVYSTD</sequence>
<dbReference type="SUPFAM" id="SSF48403">
    <property type="entry name" value="Ankyrin repeat"/>
    <property type="match status" value="1"/>
</dbReference>
<evidence type="ECO:0000313" key="6">
    <source>
        <dbReference type="Proteomes" id="UP000030742"/>
    </source>
</evidence>
<dbReference type="PANTHER" id="PTHR46680:SF3">
    <property type="entry name" value="NF-KAPPA-B INHIBITOR CACTUS"/>
    <property type="match status" value="1"/>
</dbReference>
<dbReference type="GO" id="GO:0005829">
    <property type="term" value="C:cytosol"/>
    <property type="evidence" value="ECO:0007669"/>
    <property type="project" value="TreeGrafter"/>
</dbReference>
<evidence type="ECO:0000256" key="3">
    <source>
        <dbReference type="PROSITE-ProRule" id="PRU00023"/>
    </source>
</evidence>
<name>U4UB80_DENPD</name>
<feature type="region of interest" description="Disordered" evidence="4">
    <location>
        <begin position="307"/>
        <end position="333"/>
    </location>
</feature>
<dbReference type="GO" id="GO:0051059">
    <property type="term" value="F:NF-kappaB binding"/>
    <property type="evidence" value="ECO:0007669"/>
    <property type="project" value="TreeGrafter"/>
</dbReference>
<evidence type="ECO:0000256" key="1">
    <source>
        <dbReference type="ARBA" id="ARBA00022737"/>
    </source>
</evidence>
<organism evidence="5 6">
    <name type="scientific">Dendroctonus ponderosae</name>
    <name type="common">Mountain pine beetle</name>
    <dbReference type="NCBI Taxonomy" id="77166"/>
    <lineage>
        <taxon>Eukaryota</taxon>
        <taxon>Metazoa</taxon>
        <taxon>Ecdysozoa</taxon>
        <taxon>Arthropoda</taxon>
        <taxon>Hexapoda</taxon>
        <taxon>Insecta</taxon>
        <taxon>Pterygota</taxon>
        <taxon>Neoptera</taxon>
        <taxon>Endopterygota</taxon>
        <taxon>Coleoptera</taxon>
        <taxon>Polyphaga</taxon>
        <taxon>Cucujiformia</taxon>
        <taxon>Curculionidae</taxon>
        <taxon>Scolytinae</taxon>
        <taxon>Dendroctonus</taxon>
    </lineage>
</organism>